<dbReference type="PANTHER" id="PTHR12788:SF10">
    <property type="entry name" value="PROTEIN-TYROSINE SULFOTRANSFERASE"/>
    <property type="match status" value="1"/>
</dbReference>
<dbReference type="SUPFAM" id="SSF52540">
    <property type="entry name" value="P-loop containing nucleoside triphosphate hydrolases"/>
    <property type="match status" value="1"/>
</dbReference>
<name>A0A0F9PQZ3_9ZZZZ</name>
<accession>A0A0F9PQZ3</accession>
<dbReference type="InterPro" id="IPR026634">
    <property type="entry name" value="TPST-like"/>
</dbReference>
<organism evidence="2">
    <name type="scientific">marine sediment metagenome</name>
    <dbReference type="NCBI Taxonomy" id="412755"/>
    <lineage>
        <taxon>unclassified sequences</taxon>
        <taxon>metagenomes</taxon>
        <taxon>ecological metagenomes</taxon>
    </lineage>
</organism>
<protein>
    <recommendedName>
        <fullName evidence="3">Sulfotransferase domain-containing protein</fullName>
    </recommendedName>
</protein>
<dbReference type="GO" id="GO:0008476">
    <property type="term" value="F:protein-tyrosine sulfotransferase activity"/>
    <property type="evidence" value="ECO:0007669"/>
    <property type="project" value="InterPro"/>
</dbReference>
<proteinExistence type="predicted"/>
<dbReference type="AlphaFoldDB" id="A0A0F9PQZ3"/>
<dbReference type="InterPro" id="IPR027417">
    <property type="entry name" value="P-loop_NTPase"/>
</dbReference>
<reference evidence="2" key="1">
    <citation type="journal article" date="2015" name="Nature">
        <title>Complex archaea that bridge the gap between prokaryotes and eukaryotes.</title>
        <authorList>
            <person name="Spang A."/>
            <person name="Saw J.H."/>
            <person name="Jorgensen S.L."/>
            <person name="Zaremba-Niedzwiedzka K."/>
            <person name="Martijn J."/>
            <person name="Lind A.E."/>
            <person name="van Eijk R."/>
            <person name="Schleper C."/>
            <person name="Guy L."/>
            <person name="Ettema T.J."/>
        </authorList>
    </citation>
    <scope>NUCLEOTIDE SEQUENCE</scope>
</reference>
<dbReference type="GO" id="GO:0005794">
    <property type="term" value="C:Golgi apparatus"/>
    <property type="evidence" value="ECO:0007669"/>
    <property type="project" value="UniProtKB-ARBA"/>
</dbReference>
<dbReference type="PANTHER" id="PTHR12788">
    <property type="entry name" value="PROTEIN-TYROSINE SULFOTRANSFERASE 2"/>
    <property type="match status" value="1"/>
</dbReference>
<comment type="caution">
    <text evidence="2">The sequence shown here is derived from an EMBL/GenBank/DDBJ whole genome shotgun (WGS) entry which is preliminary data.</text>
</comment>
<evidence type="ECO:0008006" key="3">
    <source>
        <dbReference type="Google" id="ProtNLM"/>
    </source>
</evidence>
<dbReference type="Pfam" id="PF13469">
    <property type="entry name" value="Sulfotransfer_3"/>
    <property type="match status" value="1"/>
</dbReference>
<keyword evidence="1" id="KW-0808">Transferase</keyword>
<dbReference type="EMBL" id="LAZR01002238">
    <property type="protein sequence ID" value="KKN32634.1"/>
    <property type="molecule type" value="Genomic_DNA"/>
</dbReference>
<gene>
    <name evidence="2" type="ORF">LCGC14_0811850</name>
</gene>
<sequence>MIKIKSKNTDSDEFPLLGYVGYVTTKFFNSFKPLSFLLERLETIMLSNDIDKIGIDRPIYIMGIARAGTTIILEMLSKHPDLASHRYKHLPMPYLPHWFSLIVKKTKIYTKPIERLHKDGIIVTRESPEVIEEIFWQNFFFNLHNENASNIINGGVSNPKFEKFYRNHIRKLMINQNCSRYLAKNNYNITRSEYLLRLFPSSKFLLIIRNPVNQIASLIKQTKLYIKMERKNPLLSDWLKIIGHYEFGHRQVCINVGNTELIRKIRKLWGNKKTYVKGWAYYWSSIYDFFADNLDKNKKLKKATLIVRYNDLCEMPAKIIDKILEHTELSAKKFEKLKKYYINHLHKPSYYTPNFSNQDLEYISDVTKSTTARFGLKNTNP</sequence>
<evidence type="ECO:0000313" key="2">
    <source>
        <dbReference type="EMBL" id="KKN32634.1"/>
    </source>
</evidence>
<dbReference type="Gene3D" id="3.40.50.300">
    <property type="entry name" value="P-loop containing nucleotide triphosphate hydrolases"/>
    <property type="match status" value="1"/>
</dbReference>
<evidence type="ECO:0000256" key="1">
    <source>
        <dbReference type="ARBA" id="ARBA00022679"/>
    </source>
</evidence>